<dbReference type="Pfam" id="PF13657">
    <property type="entry name" value="Couple_hipA"/>
    <property type="match status" value="1"/>
</dbReference>
<protein>
    <submittedName>
        <fullName evidence="6">Serine/threonine-protein kinase HipA</fullName>
    </submittedName>
</protein>
<accession>A0A368XAV2</accession>
<dbReference type="InterPro" id="IPR017508">
    <property type="entry name" value="HipA_N1"/>
</dbReference>
<dbReference type="RefSeq" id="WP_114434977.1">
    <property type="nucleotide sequence ID" value="NZ_QPJI01000013.1"/>
</dbReference>
<dbReference type="AlphaFoldDB" id="A0A368XAV2"/>
<organism evidence="6 7">
    <name type="scientific">Marinobacter nauticus</name>
    <name type="common">Marinobacter hydrocarbonoclasticus</name>
    <name type="synonym">Marinobacter aquaeolei</name>
    <dbReference type="NCBI Taxonomy" id="2743"/>
    <lineage>
        <taxon>Bacteria</taxon>
        <taxon>Pseudomonadati</taxon>
        <taxon>Pseudomonadota</taxon>
        <taxon>Gammaproteobacteria</taxon>
        <taxon>Pseudomonadales</taxon>
        <taxon>Marinobacteraceae</taxon>
        <taxon>Marinobacter</taxon>
    </lineage>
</organism>
<evidence type="ECO:0000259" key="5">
    <source>
        <dbReference type="Pfam" id="PF13657"/>
    </source>
</evidence>
<evidence type="ECO:0000256" key="2">
    <source>
        <dbReference type="ARBA" id="ARBA00022679"/>
    </source>
</evidence>
<evidence type="ECO:0000256" key="1">
    <source>
        <dbReference type="ARBA" id="ARBA00010164"/>
    </source>
</evidence>
<dbReference type="CDD" id="cd17808">
    <property type="entry name" value="HipA_Ec_like"/>
    <property type="match status" value="1"/>
</dbReference>
<comment type="caution">
    <text evidence="6">The sequence shown here is derived from an EMBL/GenBank/DDBJ whole genome shotgun (WGS) entry which is preliminary data.</text>
</comment>
<dbReference type="NCBIfam" id="TIGR03071">
    <property type="entry name" value="couple_hipA"/>
    <property type="match status" value="1"/>
</dbReference>
<reference evidence="6 7" key="1">
    <citation type="submission" date="2018-07" db="EMBL/GenBank/DDBJ databases">
        <title>Freshwater and sediment microbial communities from various areas in North America, analyzing microbe dynamics in response to fracking.</title>
        <authorList>
            <person name="Lamendella R."/>
        </authorList>
    </citation>
    <scope>NUCLEOTIDE SEQUENCE [LARGE SCALE GENOMIC DNA]</scope>
    <source>
        <strain evidence="6 7">105B</strain>
    </source>
</reference>
<dbReference type="EMBL" id="QPJI01000013">
    <property type="protein sequence ID" value="RCW64985.1"/>
    <property type="molecule type" value="Genomic_DNA"/>
</dbReference>
<dbReference type="GO" id="GO:0005829">
    <property type="term" value="C:cytosol"/>
    <property type="evidence" value="ECO:0007669"/>
    <property type="project" value="TreeGrafter"/>
</dbReference>
<dbReference type="PANTHER" id="PTHR37419:SF1">
    <property type="entry name" value="SERINE_THREONINE-PROTEIN KINASE TOXIN HIPA"/>
    <property type="match status" value="1"/>
</dbReference>
<dbReference type="Pfam" id="PF07804">
    <property type="entry name" value="HipA_C"/>
    <property type="match status" value="1"/>
</dbReference>
<evidence type="ECO:0000256" key="3">
    <source>
        <dbReference type="ARBA" id="ARBA00022777"/>
    </source>
</evidence>
<sequence length="436" mass="48675">MSQLLVALNGIEVGILEKARSGAMTFQYLREWVNRPGARAISLSLPLTLSPYKGERVYNFFDNLLPDSDTLRTRMQARFRVASNHPFDLLASVGRDCIGAIQLYPNGTTLPSTEQTVAIPLSNQEIEHLLEGYQDAPLGMTKDHDFRISLAGAQEKTALLWHQNQWQLPQGVTPTSHIFKLPIGFLEHSNIDLRDSSENEWLCLQILKAFGLPTANADIASFGRKSILIVERFDRKWSSDGSWLMRLPQEDLCQALGVPPGLKYESDGGPGIQQCMKLLEGSQNARHDRETFFKTQLVFWLLAAIDGHAKNFSLFIEPESAYRMTPLYDVISAFPLMAKGSLPPARIKMAMSLKGRSRHYHWSRMLTRHFLSTAKAAGFSPKRATAIMQETAANTDSVIESVSALLPTEFPDKVAGPIFAGLREQAQKLLSGQKTF</sequence>
<feature type="domain" description="HipA-like C-terminal" evidence="4">
    <location>
        <begin position="148"/>
        <end position="397"/>
    </location>
</feature>
<evidence type="ECO:0000259" key="4">
    <source>
        <dbReference type="Pfam" id="PF07804"/>
    </source>
</evidence>
<evidence type="ECO:0000313" key="6">
    <source>
        <dbReference type="EMBL" id="RCW64985.1"/>
    </source>
</evidence>
<evidence type="ECO:0000313" key="7">
    <source>
        <dbReference type="Proteomes" id="UP000253647"/>
    </source>
</evidence>
<dbReference type="PANTHER" id="PTHR37419">
    <property type="entry name" value="SERINE/THREONINE-PROTEIN KINASE TOXIN HIPA"/>
    <property type="match status" value="1"/>
</dbReference>
<name>A0A368XAV2_MARNT</name>
<proteinExistence type="inferred from homology"/>
<keyword evidence="3 6" id="KW-0418">Kinase</keyword>
<dbReference type="Proteomes" id="UP000253647">
    <property type="component" value="Unassembled WGS sequence"/>
</dbReference>
<dbReference type="InterPro" id="IPR012893">
    <property type="entry name" value="HipA-like_C"/>
</dbReference>
<feature type="domain" description="HipA N-terminal subdomain 1" evidence="5">
    <location>
        <begin position="4"/>
        <end position="103"/>
    </location>
</feature>
<keyword evidence="2" id="KW-0808">Transferase</keyword>
<comment type="similarity">
    <text evidence="1">Belongs to the HipA Ser/Thr kinase family.</text>
</comment>
<gene>
    <name evidence="6" type="ORF">DET61_1136</name>
</gene>
<dbReference type="GO" id="GO:0004674">
    <property type="term" value="F:protein serine/threonine kinase activity"/>
    <property type="evidence" value="ECO:0007669"/>
    <property type="project" value="TreeGrafter"/>
</dbReference>
<dbReference type="InterPro" id="IPR052028">
    <property type="entry name" value="HipA_Ser/Thr_kinase"/>
</dbReference>